<protein>
    <submittedName>
        <fullName evidence="1">Uncharacterized protein</fullName>
    </submittedName>
</protein>
<dbReference type="InterPro" id="IPR027417">
    <property type="entry name" value="P-loop_NTPase"/>
</dbReference>
<proteinExistence type="predicted"/>
<comment type="caution">
    <text evidence="1">The sequence shown here is derived from an EMBL/GenBank/DDBJ whole genome shotgun (WGS) entry which is preliminary data.</text>
</comment>
<name>A0AAN8Z566_9MAGN</name>
<dbReference type="Proteomes" id="UP001370490">
    <property type="component" value="Unassembled WGS sequence"/>
</dbReference>
<evidence type="ECO:0000313" key="2">
    <source>
        <dbReference type="Proteomes" id="UP001370490"/>
    </source>
</evidence>
<dbReference type="EMBL" id="JBAMMX010000020">
    <property type="protein sequence ID" value="KAK6921048.1"/>
    <property type="molecule type" value="Genomic_DNA"/>
</dbReference>
<organism evidence="1 2">
    <name type="scientific">Dillenia turbinata</name>
    <dbReference type="NCBI Taxonomy" id="194707"/>
    <lineage>
        <taxon>Eukaryota</taxon>
        <taxon>Viridiplantae</taxon>
        <taxon>Streptophyta</taxon>
        <taxon>Embryophyta</taxon>
        <taxon>Tracheophyta</taxon>
        <taxon>Spermatophyta</taxon>
        <taxon>Magnoliopsida</taxon>
        <taxon>eudicotyledons</taxon>
        <taxon>Gunneridae</taxon>
        <taxon>Pentapetalae</taxon>
        <taxon>Dilleniales</taxon>
        <taxon>Dilleniaceae</taxon>
        <taxon>Dillenia</taxon>
    </lineage>
</organism>
<evidence type="ECO:0000313" key="1">
    <source>
        <dbReference type="EMBL" id="KAK6921048.1"/>
    </source>
</evidence>
<keyword evidence="2" id="KW-1185">Reference proteome</keyword>
<accession>A0AAN8Z566</accession>
<reference evidence="1 2" key="1">
    <citation type="submission" date="2023-12" db="EMBL/GenBank/DDBJ databases">
        <title>A high-quality genome assembly for Dillenia turbinata (Dilleniales).</title>
        <authorList>
            <person name="Chanderbali A."/>
        </authorList>
    </citation>
    <scope>NUCLEOTIDE SEQUENCE [LARGE SCALE GENOMIC DNA]</scope>
    <source>
        <strain evidence="1">LSX21</strain>
        <tissue evidence="1">Leaf</tissue>
    </source>
</reference>
<dbReference type="Gene3D" id="3.40.50.300">
    <property type="entry name" value="P-loop containing nucleotide triphosphate hydrolases"/>
    <property type="match status" value="1"/>
</dbReference>
<dbReference type="AlphaFoldDB" id="A0AAN8Z566"/>
<gene>
    <name evidence="1" type="ORF">RJ641_014726</name>
</gene>
<sequence>MAACPSWRSDPFGLQALNAQPFRFSELQDVFGSLWYFIQNHACKDKELAKFIGYPFSSNKEKEGVIKEIINFCSFESISKYEVNKFGKLALCGSCKMVNSYVLYRKLEIGD</sequence>